<evidence type="ECO:0000313" key="2">
    <source>
        <dbReference type="WBParaSite" id="ES5_v2.g23387.t1"/>
    </source>
</evidence>
<accession>A0AC34G184</accession>
<protein>
    <submittedName>
        <fullName evidence="2">Uncharacterized protein</fullName>
    </submittedName>
</protein>
<dbReference type="WBParaSite" id="ES5_v2.g23387.t1">
    <property type="protein sequence ID" value="ES5_v2.g23387.t1"/>
    <property type="gene ID" value="ES5_v2.g23387"/>
</dbReference>
<dbReference type="Proteomes" id="UP000887579">
    <property type="component" value="Unplaced"/>
</dbReference>
<evidence type="ECO:0000313" key="1">
    <source>
        <dbReference type="Proteomes" id="UP000887579"/>
    </source>
</evidence>
<proteinExistence type="predicted"/>
<name>A0AC34G184_9BILA</name>
<sequence length="411" mass="44983">MNQLDNGTRITLTSKPSNLSSNEKISLSASTPSISTTIDSSSKLLISTSLNSSTHLSHSLPSSPLTHTPISLGVVPLSSTHIKDKIVVSTSSESESNSVQSELVSEPTQAKNHVRRPLVSYEEEDSKGSSPEPQSVASDSVKEEVKEETLEEKVEEEEEEATSLSEADCASTAPLDAAVEDQKPSTSSASSADPSSAEASQKPKTKRVRISLKLDQLSVLRLERLASENPKLLRKLGLKAYRINNFNGSSKRFQIIRVPNPVPRPSESSLNNPSSSQLRSLRRPSRAPSANSSIGAISFPPPSPTPRFRAPYPHQRNISAFEYSKGNPPVTPAFPMDRTQQLQPQQFQYPAQYTSSQQQPQQPQTPQQYPPPHQQQVVQQRPPQYSIRPAQMQEPGPSNNCDSPLLVNLLR</sequence>
<reference evidence="2" key="1">
    <citation type="submission" date="2022-11" db="UniProtKB">
        <authorList>
            <consortium name="WormBaseParasite"/>
        </authorList>
    </citation>
    <scope>IDENTIFICATION</scope>
</reference>
<organism evidence="1 2">
    <name type="scientific">Panagrolaimus sp. ES5</name>
    <dbReference type="NCBI Taxonomy" id="591445"/>
    <lineage>
        <taxon>Eukaryota</taxon>
        <taxon>Metazoa</taxon>
        <taxon>Ecdysozoa</taxon>
        <taxon>Nematoda</taxon>
        <taxon>Chromadorea</taxon>
        <taxon>Rhabditida</taxon>
        <taxon>Tylenchina</taxon>
        <taxon>Panagrolaimomorpha</taxon>
        <taxon>Panagrolaimoidea</taxon>
        <taxon>Panagrolaimidae</taxon>
        <taxon>Panagrolaimus</taxon>
    </lineage>
</organism>